<accession>A0AC34R2W2</accession>
<reference evidence="2" key="1">
    <citation type="submission" date="2022-11" db="UniProtKB">
        <authorList>
            <consortium name="WormBaseParasite"/>
        </authorList>
    </citation>
    <scope>IDENTIFICATION</scope>
</reference>
<organism evidence="1 2">
    <name type="scientific">Panagrolaimus sp. JU765</name>
    <dbReference type="NCBI Taxonomy" id="591449"/>
    <lineage>
        <taxon>Eukaryota</taxon>
        <taxon>Metazoa</taxon>
        <taxon>Ecdysozoa</taxon>
        <taxon>Nematoda</taxon>
        <taxon>Chromadorea</taxon>
        <taxon>Rhabditida</taxon>
        <taxon>Tylenchina</taxon>
        <taxon>Panagrolaimomorpha</taxon>
        <taxon>Panagrolaimoidea</taxon>
        <taxon>Panagrolaimidae</taxon>
        <taxon>Panagrolaimus</taxon>
    </lineage>
</organism>
<evidence type="ECO:0000313" key="2">
    <source>
        <dbReference type="WBParaSite" id="JU765_v2.g2869.t1"/>
    </source>
</evidence>
<sequence length="876" mass="98028">MSGKVEKIDDFTYSKENLLGHGAFAVVYKGWYEKVNNEVAIKAIAKKNLNKTKNLLTKEIKILRDLSSLKHENLVSLLKCVETTTHVYLVMEYCNGGELNDYLHSKHTLNENTIQHFFSQIAKAIKALHAKGIVHRDLKPANILLCKPSNKSSCPVNEIVVKLADFGFARVLDDGAMAATLCGSPMYMAPEVIMSQPYDGKADLWSIGTIMFQCLTGNAPFIEKTPTLLKTFYEKHRDLRPKIPDTCSAPLRDLLLRLLKRNPKDRIEFDDFFEHPFFTKSLPIPAARKTESHVISSTIPRNGSSQMTPTSNTFNARTLQNRITTEPMRPSRPTTLQRHGSNADQKGVRTYSGVGVQSPNSNPQPVLSNVRNMSDSQEFTFLPPLNSNRQQHIQYSNGTAQTNENPVKQVQVHSSNVLNSRGVPVPSQRNNFMIMEERRNSSKSPSMPPQHPNQGQIIIPSIENITVPETKFIIHEQPQKMTTLSHTTRRYTTNDLTTCAKDEIKEEMKKYPVIHEQPGPSIPKSVTSFTPLNENIKVETKLNPPPVDNIQYLSASPSRTSATATVKLASPSTPQKTTLFPAFSSDEEEEEGENDTQNYRGNGANMESSSSQMMESVSGNETGTTTSSGVYSGAAARVKSQNDSNNKKTSTENINPRPLFEVEPPMELDPEIMLEGEHQKSLAQLEFVHDFVKSLVDFAENIANPIAMIVEGGKRNNDNSDVYKRNEQLVLYVRALYYLTAALNFSEQQIKSGNLHPSPKVKHLLNYFNEKYHHCLTKSQELASLGIAGGTSIVSAENIMYKHALDLCQSAALDELFGKPQLCPKRYQTAYMMLHTLSEQVQNEQDRSILARYKSAVEKRLRILESKGLVTAIANN</sequence>
<protein>
    <submittedName>
        <fullName evidence="2">Non-specific serine/threonine protein kinase</fullName>
    </submittedName>
</protein>
<name>A0AC34R2W2_9BILA</name>
<dbReference type="Proteomes" id="UP000887576">
    <property type="component" value="Unplaced"/>
</dbReference>
<evidence type="ECO:0000313" key="1">
    <source>
        <dbReference type="Proteomes" id="UP000887576"/>
    </source>
</evidence>
<dbReference type="WBParaSite" id="JU765_v2.g2869.t1">
    <property type="protein sequence ID" value="JU765_v2.g2869.t1"/>
    <property type="gene ID" value="JU765_v2.g2869"/>
</dbReference>
<proteinExistence type="predicted"/>